<sequence length="176" mass="17715">MSIRTSILATLCLVATSGCATVYESAADEVGSATIFDSAGDEVGSARLYSLAGEVTISVSLDGLPEGTHAVHLHTTGSCTASDFTSAGGHLNPGGNQHGTRNPMGAHLGDMPNAQVSADGIGTMSTILRGNSETVLPQIFDQDGTAVVVHAGPDDYRSDPAGDAGSRIACGVIARS</sequence>
<comment type="cofactor">
    <cofactor evidence="2">
        <name>Cu cation</name>
        <dbReference type="ChEBI" id="CHEBI:23378"/>
    </cofactor>
    <text evidence="2">Binds 1 copper ion per subunit.</text>
</comment>
<keyword evidence="3" id="KW-0732">Signal</keyword>
<dbReference type="InterPro" id="IPR001424">
    <property type="entry name" value="SOD_Cu_Zn_dom"/>
</dbReference>
<dbReference type="InterPro" id="IPR036423">
    <property type="entry name" value="SOD-like_Cu/Zn_dom_sf"/>
</dbReference>
<keyword evidence="6" id="KW-1185">Reference proteome</keyword>
<dbReference type="EC" id="1.15.1.1" evidence="2"/>
<dbReference type="InterPro" id="IPR024134">
    <property type="entry name" value="SOD_Cu/Zn_/chaperone"/>
</dbReference>
<evidence type="ECO:0000256" key="3">
    <source>
        <dbReference type="SAM" id="SignalP"/>
    </source>
</evidence>
<keyword evidence="2" id="KW-0560">Oxidoreductase</keyword>
<evidence type="ECO:0000256" key="1">
    <source>
        <dbReference type="ARBA" id="ARBA00010457"/>
    </source>
</evidence>
<dbReference type="Pfam" id="PF00080">
    <property type="entry name" value="Sod_Cu"/>
    <property type="match status" value="1"/>
</dbReference>
<evidence type="ECO:0000259" key="4">
    <source>
        <dbReference type="Pfam" id="PF00080"/>
    </source>
</evidence>
<comment type="similarity">
    <text evidence="1 2">Belongs to the Cu-Zn superoxide dismutase family.</text>
</comment>
<comment type="caution">
    <text evidence="5">The sequence shown here is derived from an EMBL/GenBank/DDBJ whole genome shotgun (WGS) entry which is preliminary data.</text>
</comment>
<evidence type="ECO:0000313" key="6">
    <source>
        <dbReference type="Proteomes" id="UP001497045"/>
    </source>
</evidence>
<keyword evidence="2" id="KW-0862">Zinc</keyword>
<keyword evidence="2" id="KW-0479">Metal-binding</keyword>
<dbReference type="PROSITE" id="PS00332">
    <property type="entry name" value="SOD_CU_ZN_2"/>
    <property type="match status" value="1"/>
</dbReference>
<dbReference type="EMBL" id="JBBYHV010000002">
    <property type="protein sequence ID" value="MEL1251671.1"/>
    <property type="molecule type" value="Genomic_DNA"/>
</dbReference>
<dbReference type="CDD" id="cd00305">
    <property type="entry name" value="Cu-Zn_Superoxide_Dismutase"/>
    <property type="match status" value="1"/>
</dbReference>
<accession>A0ABU9IGV6</accession>
<feature type="chain" id="PRO_5047417624" description="Superoxide dismutase [Cu-Zn]" evidence="3">
    <location>
        <begin position="21"/>
        <end position="176"/>
    </location>
</feature>
<protein>
    <recommendedName>
        <fullName evidence="2">Superoxide dismutase [Cu-Zn]</fullName>
        <ecNumber evidence="2">1.15.1.1</ecNumber>
    </recommendedName>
</protein>
<dbReference type="Gene3D" id="2.60.40.200">
    <property type="entry name" value="Superoxide dismutase, copper/zinc binding domain"/>
    <property type="match status" value="1"/>
</dbReference>
<gene>
    <name evidence="5" type="ORF">AAEO60_13420</name>
</gene>
<reference evidence="5 6" key="1">
    <citation type="submission" date="2024-04" db="EMBL/GenBank/DDBJ databases">
        <title>Aurantiacibacter sp. DGU6 16S ribosomal RNA gene Genome sequencing and assembly.</title>
        <authorList>
            <person name="Park S."/>
        </authorList>
    </citation>
    <scope>NUCLEOTIDE SEQUENCE [LARGE SCALE GENOMIC DNA]</scope>
    <source>
        <strain evidence="5 6">DGU6</strain>
    </source>
</reference>
<name>A0ABU9IGV6_9SPHN</name>
<comment type="cofactor">
    <cofactor evidence="2">
        <name>Zn(2+)</name>
        <dbReference type="ChEBI" id="CHEBI:29105"/>
    </cofactor>
    <text evidence="2">Binds 1 zinc ion per subunit.</text>
</comment>
<dbReference type="SUPFAM" id="SSF49329">
    <property type="entry name" value="Cu,Zn superoxide dismutase-like"/>
    <property type="match status" value="1"/>
</dbReference>
<organism evidence="5 6">
    <name type="scientific">Aurantiacibacter gilvus</name>
    <dbReference type="NCBI Taxonomy" id="3139141"/>
    <lineage>
        <taxon>Bacteria</taxon>
        <taxon>Pseudomonadati</taxon>
        <taxon>Pseudomonadota</taxon>
        <taxon>Alphaproteobacteria</taxon>
        <taxon>Sphingomonadales</taxon>
        <taxon>Erythrobacteraceae</taxon>
        <taxon>Aurantiacibacter</taxon>
    </lineage>
</organism>
<comment type="function">
    <text evidence="2">Destroys radicals which are normally produced within the cells and which are toxic to biological systems.</text>
</comment>
<evidence type="ECO:0000256" key="2">
    <source>
        <dbReference type="RuleBase" id="RU000393"/>
    </source>
</evidence>
<proteinExistence type="inferred from homology"/>
<dbReference type="InterPro" id="IPR018152">
    <property type="entry name" value="SOD_Cu/Zn_BS"/>
</dbReference>
<dbReference type="Proteomes" id="UP001497045">
    <property type="component" value="Unassembled WGS sequence"/>
</dbReference>
<evidence type="ECO:0000313" key="5">
    <source>
        <dbReference type="EMBL" id="MEL1251671.1"/>
    </source>
</evidence>
<feature type="domain" description="Superoxide dismutase copper/zinc binding" evidence="4">
    <location>
        <begin position="44"/>
        <end position="173"/>
    </location>
</feature>
<dbReference type="RefSeq" id="WP_341674218.1">
    <property type="nucleotide sequence ID" value="NZ_JBBYHV010000002.1"/>
</dbReference>
<dbReference type="PANTHER" id="PTHR10003">
    <property type="entry name" value="SUPEROXIDE DISMUTASE CU-ZN -RELATED"/>
    <property type="match status" value="1"/>
</dbReference>
<feature type="signal peptide" evidence="3">
    <location>
        <begin position="1"/>
        <end position="20"/>
    </location>
</feature>
<comment type="catalytic activity">
    <reaction evidence="2">
        <text>2 superoxide + 2 H(+) = H2O2 + O2</text>
        <dbReference type="Rhea" id="RHEA:20696"/>
        <dbReference type="ChEBI" id="CHEBI:15378"/>
        <dbReference type="ChEBI" id="CHEBI:15379"/>
        <dbReference type="ChEBI" id="CHEBI:16240"/>
        <dbReference type="ChEBI" id="CHEBI:18421"/>
        <dbReference type="EC" id="1.15.1.1"/>
    </reaction>
</comment>
<dbReference type="PROSITE" id="PS51257">
    <property type="entry name" value="PROKAR_LIPOPROTEIN"/>
    <property type="match status" value="1"/>
</dbReference>
<keyword evidence="2" id="KW-0186">Copper</keyword>